<keyword evidence="2" id="KW-1185">Reference proteome</keyword>
<gene>
    <name evidence="1" type="ORF">SCLCIDRAFT_250686</name>
</gene>
<proteinExistence type="predicted"/>
<dbReference type="EMBL" id="KN822121">
    <property type="protein sequence ID" value="KIM56204.1"/>
    <property type="molecule type" value="Genomic_DNA"/>
</dbReference>
<dbReference type="Proteomes" id="UP000053989">
    <property type="component" value="Unassembled WGS sequence"/>
</dbReference>
<reference evidence="2" key="2">
    <citation type="submission" date="2015-01" db="EMBL/GenBank/DDBJ databases">
        <title>Evolutionary Origins and Diversification of the Mycorrhizal Mutualists.</title>
        <authorList>
            <consortium name="DOE Joint Genome Institute"/>
            <consortium name="Mycorrhizal Genomics Consortium"/>
            <person name="Kohler A."/>
            <person name="Kuo A."/>
            <person name="Nagy L.G."/>
            <person name="Floudas D."/>
            <person name="Copeland A."/>
            <person name="Barry K.W."/>
            <person name="Cichocki N."/>
            <person name="Veneault-Fourrey C."/>
            <person name="LaButti K."/>
            <person name="Lindquist E.A."/>
            <person name="Lipzen A."/>
            <person name="Lundell T."/>
            <person name="Morin E."/>
            <person name="Murat C."/>
            <person name="Riley R."/>
            <person name="Ohm R."/>
            <person name="Sun H."/>
            <person name="Tunlid A."/>
            <person name="Henrissat B."/>
            <person name="Grigoriev I.V."/>
            <person name="Hibbett D.S."/>
            <person name="Martin F."/>
        </authorList>
    </citation>
    <scope>NUCLEOTIDE SEQUENCE [LARGE SCALE GENOMIC DNA]</scope>
    <source>
        <strain evidence="2">Foug A</strain>
    </source>
</reference>
<evidence type="ECO:0000313" key="2">
    <source>
        <dbReference type="Proteomes" id="UP000053989"/>
    </source>
</evidence>
<sequence length="114" mass="13252">MPSTSDFLKKLYKVLEDHSFSRVVSWARWRLFFCKDFLDLANARSPLCQDMNEFTKCILPRMSIFRLCLFSLGNCTSMTFTRALRPSLYPCMLADISLAHQVKNADDVQFSEHS</sequence>
<dbReference type="InterPro" id="IPR036388">
    <property type="entry name" value="WH-like_DNA-bd_sf"/>
</dbReference>
<dbReference type="AlphaFoldDB" id="A0A0C3DIQ5"/>
<organism evidence="1 2">
    <name type="scientific">Scleroderma citrinum Foug A</name>
    <dbReference type="NCBI Taxonomy" id="1036808"/>
    <lineage>
        <taxon>Eukaryota</taxon>
        <taxon>Fungi</taxon>
        <taxon>Dikarya</taxon>
        <taxon>Basidiomycota</taxon>
        <taxon>Agaricomycotina</taxon>
        <taxon>Agaricomycetes</taxon>
        <taxon>Agaricomycetidae</taxon>
        <taxon>Boletales</taxon>
        <taxon>Sclerodermatineae</taxon>
        <taxon>Sclerodermataceae</taxon>
        <taxon>Scleroderma</taxon>
    </lineage>
</organism>
<protein>
    <submittedName>
        <fullName evidence="1">Uncharacterized protein</fullName>
    </submittedName>
</protein>
<evidence type="ECO:0000313" key="1">
    <source>
        <dbReference type="EMBL" id="KIM56204.1"/>
    </source>
</evidence>
<dbReference type="Gene3D" id="1.10.10.10">
    <property type="entry name" value="Winged helix-like DNA-binding domain superfamily/Winged helix DNA-binding domain"/>
    <property type="match status" value="1"/>
</dbReference>
<dbReference type="InParanoid" id="A0A0C3DIQ5"/>
<dbReference type="OrthoDB" id="60033at2759"/>
<name>A0A0C3DIQ5_9AGAM</name>
<accession>A0A0C3DIQ5</accession>
<reference evidence="1 2" key="1">
    <citation type="submission" date="2014-04" db="EMBL/GenBank/DDBJ databases">
        <authorList>
            <consortium name="DOE Joint Genome Institute"/>
            <person name="Kuo A."/>
            <person name="Kohler A."/>
            <person name="Nagy L.G."/>
            <person name="Floudas D."/>
            <person name="Copeland A."/>
            <person name="Barry K.W."/>
            <person name="Cichocki N."/>
            <person name="Veneault-Fourrey C."/>
            <person name="LaButti K."/>
            <person name="Lindquist E.A."/>
            <person name="Lipzen A."/>
            <person name="Lundell T."/>
            <person name="Morin E."/>
            <person name="Murat C."/>
            <person name="Sun H."/>
            <person name="Tunlid A."/>
            <person name="Henrissat B."/>
            <person name="Grigoriev I.V."/>
            <person name="Hibbett D.S."/>
            <person name="Martin F."/>
            <person name="Nordberg H.P."/>
            <person name="Cantor M.N."/>
            <person name="Hua S.X."/>
        </authorList>
    </citation>
    <scope>NUCLEOTIDE SEQUENCE [LARGE SCALE GENOMIC DNA]</scope>
    <source>
        <strain evidence="1 2">Foug A</strain>
    </source>
</reference>
<dbReference type="STRING" id="1036808.A0A0C3DIQ5"/>
<dbReference type="HOGENOM" id="CLU_2122509_0_0_1"/>